<keyword evidence="5" id="KW-1185">Reference proteome</keyword>
<sequence>MSNSNRIAYLVSAYPATSHVFILREVLGLRARGFEVHTISINADTRQAASLSKLERDEQYQTLVIKNWPRWQIISAVLMVCYSFRFACWAALWQSFALAKPGLRGHALALAYWLEAVLVAQHLHSKKINHLHVHFGNEAAMVGVLCKAICQCQLSYTIHGPDEFYEVRTQQLSAKVAAADLIICISQFARSQLMLISRVSEWAKIQVIRLGINTSYALANTRSQHAQPTLLCVGRLTPAKGQRVLLQAMQQLSELGPCPRLLLAGAGEDEAQLRKMVQVMGLSQQVQFLGALNSEAVRSLYLEADIFVLPSFAEGIPVVLMEAMASGLPCISSQITGIPELIEHGQNGLLMSPGDASGLCLAIKALIDHPEYAQQLANAGKNQVAKAYNLDRNLDQLARSFGVFHQEPDHV</sequence>
<dbReference type="RefSeq" id="WP_173534226.1">
    <property type="nucleotide sequence ID" value="NZ_CP054143.1"/>
</dbReference>
<proteinExistence type="predicted"/>
<dbReference type="Gene3D" id="3.40.50.2000">
    <property type="entry name" value="Glycogen Phosphorylase B"/>
    <property type="match status" value="2"/>
</dbReference>
<dbReference type="SUPFAM" id="SSF53756">
    <property type="entry name" value="UDP-Glycosyltransferase/glycogen phosphorylase"/>
    <property type="match status" value="1"/>
</dbReference>
<dbReference type="Pfam" id="PF13439">
    <property type="entry name" value="Glyco_transf_4"/>
    <property type="match status" value="1"/>
</dbReference>
<dbReference type="InterPro" id="IPR001296">
    <property type="entry name" value="Glyco_trans_1"/>
</dbReference>
<keyword evidence="1" id="KW-1133">Transmembrane helix</keyword>
<evidence type="ECO:0000259" key="3">
    <source>
        <dbReference type="Pfam" id="PF13439"/>
    </source>
</evidence>
<name>A0A6M8SRA5_9NEIS</name>
<evidence type="ECO:0000256" key="1">
    <source>
        <dbReference type="SAM" id="Phobius"/>
    </source>
</evidence>
<feature type="domain" description="Glycosyltransferase subfamily 4-like N-terminal" evidence="3">
    <location>
        <begin position="103"/>
        <end position="215"/>
    </location>
</feature>
<feature type="domain" description="Glycosyl transferase family 1" evidence="2">
    <location>
        <begin position="223"/>
        <end position="382"/>
    </location>
</feature>
<organism evidence="4 5">
    <name type="scientific">Deefgea piscis</name>
    <dbReference type="NCBI Taxonomy" id="2739061"/>
    <lineage>
        <taxon>Bacteria</taxon>
        <taxon>Pseudomonadati</taxon>
        <taxon>Pseudomonadota</taxon>
        <taxon>Betaproteobacteria</taxon>
        <taxon>Neisseriales</taxon>
        <taxon>Chitinibacteraceae</taxon>
        <taxon>Deefgea</taxon>
    </lineage>
</organism>
<gene>
    <name evidence="4" type="ORF">HQN60_13920</name>
</gene>
<dbReference type="Pfam" id="PF00534">
    <property type="entry name" value="Glycos_transf_1"/>
    <property type="match status" value="1"/>
</dbReference>
<dbReference type="PANTHER" id="PTHR45947:SF15">
    <property type="entry name" value="TEICHURONIC ACID BIOSYNTHESIS GLYCOSYLTRANSFERASE TUAC-RELATED"/>
    <property type="match status" value="1"/>
</dbReference>
<dbReference type="EMBL" id="CP054143">
    <property type="protein sequence ID" value="QKJ67725.1"/>
    <property type="molecule type" value="Genomic_DNA"/>
</dbReference>
<evidence type="ECO:0000313" key="4">
    <source>
        <dbReference type="EMBL" id="QKJ67725.1"/>
    </source>
</evidence>
<evidence type="ECO:0000259" key="2">
    <source>
        <dbReference type="Pfam" id="PF00534"/>
    </source>
</evidence>
<accession>A0A6M8SRA5</accession>
<dbReference type="InterPro" id="IPR050194">
    <property type="entry name" value="Glycosyltransferase_grp1"/>
</dbReference>
<dbReference type="Proteomes" id="UP000504844">
    <property type="component" value="Chromosome"/>
</dbReference>
<dbReference type="KEGG" id="dee:HQN60_13920"/>
<keyword evidence="4" id="KW-0808">Transferase</keyword>
<protein>
    <submittedName>
        <fullName evidence="4">Glycosyltransferase family 4 protein</fullName>
    </submittedName>
</protein>
<dbReference type="CDD" id="cd03801">
    <property type="entry name" value="GT4_PimA-like"/>
    <property type="match status" value="1"/>
</dbReference>
<dbReference type="InterPro" id="IPR028098">
    <property type="entry name" value="Glyco_trans_4-like_N"/>
</dbReference>
<evidence type="ECO:0000313" key="5">
    <source>
        <dbReference type="Proteomes" id="UP000504844"/>
    </source>
</evidence>
<dbReference type="GO" id="GO:0016757">
    <property type="term" value="F:glycosyltransferase activity"/>
    <property type="evidence" value="ECO:0007669"/>
    <property type="project" value="InterPro"/>
</dbReference>
<dbReference type="AlphaFoldDB" id="A0A6M8SRA5"/>
<keyword evidence="1" id="KW-0472">Membrane</keyword>
<feature type="transmembrane region" description="Helical" evidence="1">
    <location>
        <begin position="73"/>
        <end position="93"/>
    </location>
</feature>
<reference evidence="4 5" key="1">
    <citation type="submission" date="2020-05" db="EMBL/GenBank/DDBJ databases">
        <title>Complete genome sequence of Deefgea sp. D17.</title>
        <authorList>
            <person name="Bae J.-W."/>
            <person name="Han J.E."/>
        </authorList>
    </citation>
    <scope>NUCLEOTIDE SEQUENCE [LARGE SCALE GENOMIC DNA]</scope>
    <source>
        <strain evidence="4 5">D17</strain>
    </source>
</reference>
<keyword evidence="1" id="KW-0812">Transmembrane</keyword>
<dbReference type="PANTHER" id="PTHR45947">
    <property type="entry name" value="SULFOQUINOVOSYL TRANSFERASE SQD2"/>
    <property type="match status" value="1"/>
</dbReference>